<proteinExistence type="predicted"/>
<dbReference type="AlphaFoldDB" id="A0ABD2LN03"/>
<organism evidence="1 2">
    <name type="scientific">Heterodera trifolii</name>
    <dbReference type="NCBI Taxonomy" id="157864"/>
    <lineage>
        <taxon>Eukaryota</taxon>
        <taxon>Metazoa</taxon>
        <taxon>Ecdysozoa</taxon>
        <taxon>Nematoda</taxon>
        <taxon>Chromadorea</taxon>
        <taxon>Rhabditida</taxon>
        <taxon>Tylenchina</taxon>
        <taxon>Tylenchomorpha</taxon>
        <taxon>Tylenchoidea</taxon>
        <taxon>Heteroderidae</taxon>
        <taxon>Heteroderinae</taxon>
        <taxon>Heterodera</taxon>
    </lineage>
</organism>
<name>A0ABD2LN03_9BILA</name>
<comment type="caution">
    <text evidence="1">The sequence shown here is derived from an EMBL/GenBank/DDBJ whole genome shotgun (WGS) entry which is preliminary data.</text>
</comment>
<dbReference type="EMBL" id="JBICBT010000355">
    <property type="protein sequence ID" value="KAL3116625.1"/>
    <property type="molecule type" value="Genomic_DNA"/>
</dbReference>
<evidence type="ECO:0000313" key="1">
    <source>
        <dbReference type="EMBL" id="KAL3116625.1"/>
    </source>
</evidence>
<protein>
    <submittedName>
        <fullName evidence="1">Uncharacterized protein</fullName>
    </submittedName>
</protein>
<keyword evidence="2" id="KW-1185">Reference proteome</keyword>
<sequence>MICRHPPLRGGPFQLSLKKKIGYARRNRLKLRCLTCNRRFFETFDFGQNGRLQRFGRYRLHVSVQRRDCSIDYCDVMRVFLSSRSVVLKRRIDYGGCGGCNRFQNSRATTIEVYENNGDFVNLIRFHCYACGQNDTMLSFLFTKYGKQFM</sequence>
<evidence type="ECO:0000313" key="2">
    <source>
        <dbReference type="Proteomes" id="UP001620626"/>
    </source>
</evidence>
<dbReference type="Proteomes" id="UP001620626">
    <property type="component" value="Unassembled WGS sequence"/>
</dbReference>
<reference evidence="1 2" key="1">
    <citation type="submission" date="2024-10" db="EMBL/GenBank/DDBJ databases">
        <authorList>
            <person name="Kim D."/>
        </authorList>
    </citation>
    <scope>NUCLEOTIDE SEQUENCE [LARGE SCALE GENOMIC DNA]</scope>
    <source>
        <strain evidence="1">BH-2024</strain>
    </source>
</reference>
<accession>A0ABD2LN03</accession>
<gene>
    <name evidence="1" type="ORF">niasHT_001372</name>
</gene>